<keyword evidence="4" id="KW-0233">DNA recombination</keyword>
<dbReference type="SUPFAM" id="SSF56349">
    <property type="entry name" value="DNA breaking-rejoining enzymes"/>
    <property type="match status" value="1"/>
</dbReference>
<evidence type="ECO:0000256" key="1">
    <source>
        <dbReference type="ARBA" id="ARBA00008857"/>
    </source>
</evidence>
<evidence type="ECO:0000256" key="2">
    <source>
        <dbReference type="ARBA" id="ARBA00022908"/>
    </source>
</evidence>
<dbReference type="PANTHER" id="PTHR30349">
    <property type="entry name" value="PHAGE INTEGRASE-RELATED"/>
    <property type="match status" value="1"/>
</dbReference>
<keyword evidence="2" id="KW-0229">DNA integration</keyword>
<reference evidence="6" key="2">
    <citation type="submission" date="2023-01" db="EMBL/GenBank/DDBJ databases">
        <title>Draft genome sequence of Algimonas porphyrae strain NBRC 108216.</title>
        <authorList>
            <person name="Sun Q."/>
            <person name="Mori K."/>
        </authorList>
    </citation>
    <scope>NUCLEOTIDE SEQUENCE</scope>
    <source>
        <strain evidence="6">NBRC 108216</strain>
    </source>
</reference>
<evidence type="ECO:0000313" key="6">
    <source>
        <dbReference type="EMBL" id="GLQ19473.1"/>
    </source>
</evidence>
<evidence type="ECO:0000259" key="5">
    <source>
        <dbReference type="PROSITE" id="PS51898"/>
    </source>
</evidence>
<dbReference type="RefSeq" id="WP_284369222.1">
    <property type="nucleotide sequence ID" value="NZ_BSNJ01000001.1"/>
</dbReference>
<proteinExistence type="inferred from homology"/>
<reference evidence="6" key="1">
    <citation type="journal article" date="2014" name="Int. J. Syst. Evol. Microbiol.">
        <title>Complete genome of a new Firmicutes species belonging to the dominant human colonic microbiota ('Ruminococcus bicirculans') reveals two chromosomes and a selective capacity to utilize plant glucans.</title>
        <authorList>
            <consortium name="NISC Comparative Sequencing Program"/>
            <person name="Wegmann U."/>
            <person name="Louis P."/>
            <person name="Goesmann A."/>
            <person name="Henrissat B."/>
            <person name="Duncan S.H."/>
            <person name="Flint H.J."/>
        </authorList>
    </citation>
    <scope>NUCLEOTIDE SEQUENCE</scope>
    <source>
        <strain evidence="6">NBRC 108216</strain>
    </source>
</reference>
<dbReference type="Proteomes" id="UP001161390">
    <property type="component" value="Unassembled WGS sequence"/>
</dbReference>
<name>A0ABQ5UW29_9PROT</name>
<protein>
    <submittedName>
        <fullName evidence="6">Integrase</fullName>
    </submittedName>
</protein>
<dbReference type="PROSITE" id="PS51898">
    <property type="entry name" value="TYR_RECOMBINASE"/>
    <property type="match status" value="1"/>
</dbReference>
<gene>
    <name evidence="6" type="ORF">GCM10007854_04280</name>
</gene>
<organism evidence="6 7">
    <name type="scientific">Algimonas porphyrae</name>
    <dbReference type="NCBI Taxonomy" id="1128113"/>
    <lineage>
        <taxon>Bacteria</taxon>
        <taxon>Pseudomonadati</taxon>
        <taxon>Pseudomonadota</taxon>
        <taxon>Alphaproteobacteria</taxon>
        <taxon>Maricaulales</taxon>
        <taxon>Robiginitomaculaceae</taxon>
        <taxon>Algimonas</taxon>
    </lineage>
</organism>
<keyword evidence="3" id="KW-0238">DNA-binding</keyword>
<dbReference type="PANTHER" id="PTHR30349:SF41">
    <property type="entry name" value="INTEGRASE_RECOMBINASE PROTEIN MJ0367-RELATED"/>
    <property type="match status" value="1"/>
</dbReference>
<accession>A0ABQ5UW29</accession>
<dbReference type="InterPro" id="IPR013762">
    <property type="entry name" value="Integrase-like_cat_sf"/>
</dbReference>
<comment type="similarity">
    <text evidence="1">Belongs to the 'phage' integrase family.</text>
</comment>
<evidence type="ECO:0000256" key="3">
    <source>
        <dbReference type="ARBA" id="ARBA00023125"/>
    </source>
</evidence>
<dbReference type="EMBL" id="BSNJ01000001">
    <property type="protein sequence ID" value="GLQ19473.1"/>
    <property type="molecule type" value="Genomic_DNA"/>
</dbReference>
<dbReference type="Gene3D" id="1.10.443.10">
    <property type="entry name" value="Intergrase catalytic core"/>
    <property type="match status" value="1"/>
</dbReference>
<evidence type="ECO:0000313" key="7">
    <source>
        <dbReference type="Proteomes" id="UP001161390"/>
    </source>
</evidence>
<dbReference type="InterPro" id="IPR050090">
    <property type="entry name" value="Tyrosine_recombinase_XerCD"/>
</dbReference>
<dbReference type="InterPro" id="IPR011010">
    <property type="entry name" value="DNA_brk_join_enz"/>
</dbReference>
<comment type="caution">
    <text evidence="6">The sequence shown here is derived from an EMBL/GenBank/DDBJ whole genome shotgun (WGS) entry which is preliminary data.</text>
</comment>
<feature type="domain" description="Tyr recombinase" evidence="5">
    <location>
        <begin position="262"/>
        <end position="438"/>
    </location>
</feature>
<sequence>MTIRRNHYLEQRGYRWYYVRRVPARFRDVDPRRVVRAALHTDSLTVARERRDAMMDADEHYWETALAKQAGLTIQDSPEMCRYRSARRRAVAVGFEFQPLSKLIEKEPVERILDRVKVLDREDVCALDTQAVLGTIEPPKDTIRDAFKLYCDKLSIGETARKSPEQIERWKATKARAVDNFVALCGNLTMEAIERRHGRQFYDWWGERLRPDTKNVRAYRPNSANRELGNLRLIFREYWTYHGDEDRENPFRKLRFKDTPPEPTPSFSDEFVRSKILKQGALDGINAQATLIAYALIETGCRPSEIANLRAEDIKLDAEVPHIRIRPTAGRELKSASSRRDIPLVGVSLEAMKRAPLGFERYREKGNSLSAALLKSFHSHGLMPTKRHRIYSLRHAFEKRMLEAGLDYGLRCTLMGHKNTRPQYGDGGSLDYRRKELLKIAHPIGEDFIQSLPDLRP</sequence>
<evidence type="ECO:0000256" key="4">
    <source>
        <dbReference type="ARBA" id="ARBA00023172"/>
    </source>
</evidence>
<dbReference type="InterPro" id="IPR002104">
    <property type="entry name" value="Integrase_catalytic"/>
</dbReference>
<keyword evidence="7" id="KW-1185">Reference proteome</keyword>